<gene>
    <name evidence="3" type="primary">LOC130464329</name>
</gene>
<reference evidence="2" key="1">
    <citation type="journal article" date="2021" name="Nat. Commun.">
        <title>Genomic analyses provide insights into spinach domestication and the genetic basis of agronomic traits.</title>
        <authorList>
            <person name="Cai X."/>
            <person name="Sun X."/>
            <person name="Xu C."/>
            <person name="Sun H."/>
            <person name="Wang X."/>
            <person name="Ge C."/>
            <person name="Zhang Z."/>
            <person name="Wang Q."/>
            <person name="Fei Z."/>
            <person name="Jiao C."/>
            <person name="Wang Q."/>
        </authorList>
    </citation>
    <scope>NUCLEOTIDE SEQUENCE [LARGE SCALE GENOMIC DNA]</scope>
    <source>
        <strain evidence="2">cv. Varoflay</strain>
    </source>
</reference>
<proteinExistence type="predicted"/>
<keyword evidence="1" id="KW-0812">Transmembrane</keyword>
<sequence length="179" mass="20702">MKLWATNEVCAKSKFRSKLKDDSGSLRICCLAQRGSFSRHLLWNRRSIINLEFKIGNGVSATLPLARFSVMFLRNNQLRLLLKLLIRVSTYLTLLRKFIIFLKFDDPFLYFSPILLVFRCVFSGISGIVICYFNCCCTKIEFFVTHFGVRSVFVTLKSIRVSCPRLETTNRVIAKLLLL</sequence>
<dbReference type="RefSeq" id="XP_056689833.1">
    <property type="nucleotide sequence ID" value="XM_056833855.1"/>
</dbReference>
<keyword evidence="1" id="KW-1133">Transmembrane helix</keyword>
<dbReference type="Proteomes" id="UP000813463">
    <property type="component" value="Chromosome 6"/>
</dbReference>
<feature type="transmembrane region" description="Helical" evidence="1">
    <location>
        <begin position="108"/>
        <end position="133"/>
    </location>
</feature>
<dbReference type="GeneID" id="130464329"/>
<organism evidence="2 3">
    <name type="scientific">Spinacia oleracea</name>
    <name type="common">Spinach</name>
    <dbReference type="NCBI Taxonomy" id="3562"/>
    <lineage>
        <taxon>Eukaryota</taxon>
        <taxon>Viridiplantae</taxon>
        <taxon>Streptophyta</taxon>
        <taxon>Embryophyta</taxon>
        <taxon>Tracheophyta</taxon>
        <taxon>Spermatophyta</taxon>
        <taxon>Magnoliopsida</taxon>
        <taxon>eudicotyledons</taxon>
        <taxon>Gunneridae</taxon>
        <taxon>Pentapetalae</taxon>
        <taxon>Caryophyllales</taxon>
        <taxon>Chenopodiaceae</taxon>
        <taxon>Chenopodioideae</taxon>
        <taxon>Anserineae</taxon>
        <taxon>Spinacia</taxon>
    </lineage>
</organism>
<protein>
    <submittedName>
        <fullName evidence="3">Uncharacterized protein isoform X1</fullName>
    </submittedName>
</protein>
<accession>A0ABM3R2I5</accession>
<keyword evidence="1" id="KW-0472">Membrane</keyword>
<evidence type="ECO:0000313" key="3">
    <source>
        <dbReference type="RefSeq" id="XP_056689833.1"/>
    </source>
</evidence>
<evidence type="ECO:0000256" key="1">
    <source>
        <dbReference type="SAM" id="Phobius"/>
    </source>
</evidence>
<reference evidence="3" key="2">
    <citation type="submission" date="2025-08" db="UniProtKB">
        <authorList>
            <consortium name="RefSeq"/>
        </authorList>
    </citation>
    <scope>IDENTIFICATION</scope>
    <source>
        <tissue evidence="3">Leaf</tissue>
    </source>
</reference>
<keyword evidence="2" id="KW-1185">Reference proteome</keyword>
<feature type="transmembrane region" description="Helical" evidence="1">
    <location>
        <begin position="80"/>
        <end position="102"/>
    </location>
</feature>
<evidence type="ECO:0000313" key="2">
    <source>
        <dbReference type="Proteomes" id="UP000813463"/>
    </source>
</evidence>
<name>A0ABM3R2I5_SPIOL</name>